<evidence type="ECO:0000313" key="2">
    <source>
        <dbReference type="Proteomes" id="UP000061660"/>
    </source>
</evidence>
<dbReference type="RefSeq" id="WP_062408588.1">
    <property type="nucleotide sequence ID" value="NZ_CP013652.1"/>
</dbReference>
<accession>A0A0U2WA99</accession>
<protein>
    <submittedName>
        <fullName evidence="1">Uncharacterized protein</fullName>
    </submittedName>
</protein>
<dbReference type="AlphaFoldDB" id="A0A0U2WA99"/>
<dbReference type="KEGG" id="pnp:IJ22_19080"/>
<dbReference type="PATRIC" id="fig|162209.4.peg.2021"/>
<gene>
    <name evidence="1" type="ORF">IJ22_19080</name>
</gene>
<reference evidence="2" key="1">
    <citation type="submission" date="2015-12" db="EMBL/GenBank/DDBJ databases">
        <title>Complete genome sequences of two moderately thermophilic Paenibacillus species.</title>
        <authorList>
            <person name="Butler R.III."/>
            <person name="Wang J."/>
            <person name="Stark B.C."/>
            <person name="Pombert J.-F."/>
        </authorList>
    </citation>
    <scope>NUCLEOTIDE SEQUENCE [LARGE SCALE GENOMIC DNA]</scope>
    <source>
        <strain evidence="2">32O-Y</strain>
    </source>
</reference>
<sequence length="385" mass="45182">MKTLTQYIIDFATDYENVFNNRVMSINTHNNTIYFRFRINANKAHYSLDMINVFANVTYNVVTNSIKVVTENSKGSRKYNSYVKYECEQLVKMFVSESQKALDVEIREAKSQCYDRCHVELLSMIDQTNTTHKNLCYGYINQILDLYQAGASVEEMELKLIEVKKEMLSDVRLFPKVENMQETSNTQDETTNNNTYTAYNRSFSSYDEAYNYCIQSDFDPEYIEAVSAPASQNALRLDLQLFASPIDNNVSITNGIWIKGNYTVKYIVEHTKHDKDININYDNIIKFECKNLQQAHELANLYKSHDYNNISIYYTVYNANNEPIIEDYITDMSFIMSESEKRRISQIKQDNEQLIKELELHKSFVAHYKSEKVFDQFKENINNKE</sequence>
<keyword evidence="2" id="KW-1185">Reference proteome</keyword>
<proteinExistence type="predicted"/>
<evidence type="ECO:0000313" key="1">
    <source>
        <dbReference type="EMBL" id="ALS22282.1"/>
    </source>
</evidence>
<organism evidence="1 2">
    <name type="scientific">Paenibacillus naphthalenovorans</name>
    <dbReference type="NCBI Taxonomy" id="162209"/>
    <lineage>
        <taxon>Bacteria</taxon>
        <taxon>Bacillati</taxon>
        <taxon>Bacillota</taxon>
        <taxon>Bacilli</taxon>
        <taxon>Bacillales</taxon>
        <taxon>Paenibacillaceae</taxon>
        <taxon>Paenibacillus</taxon>
    </lineage>
</organism>
<dbReference type="EMBL" id="CP013652">
    <property type="protein sequence ID" value="ALS22282.1"/>
    <property type="molecule type" value="Genomic_DNA"/>
</dbReference>
<reference evidence="1 2" key="2">
    <citation type="journal article" date="2016" name="Genome Announc.">
        <title>Complete Genome Sequences of Two Interactive Moderate Thermophiles, Paenibacillus napthalenovorans 32O-Y and Paenibacillus sp. 32O-W.</title>
        <authorList>
            <person name="Butler R.R.III."/>
            <person name="Wang J."/>
            <person name="Stark B.C."/>
            <person name="Pombert J.F."/>
        </authorList>
    </citation>
    <scope>NUCLEOTIDE SEQUENCE [LARGE SCALE GENOMIC DNA]</scope>
    <source>
        <strain evidence="1 2">32O-Y</strain>
    </source>
</reference>
<dbReference type="Proteomes" id="UP000061660">
    <property type="component" value="Chromosome"/>
</dbReference>
<name>A0A0U2WA99_9BACL</name>